<accession>A0A6S7JTT6</accession>
<reference evidence="3" key="1">
    <citation type="submission" date="2020-04" db="EMBL/GenBank/DDBJ databases">
        <authorList>
            <person name="Alioto T."/>
            <person name="Alioto T."/>
            <person name="Gomez Garrido J."/>
        </authorList>
    </citation>
    <scope>NUCLEOTIDE SEQUENCE</scope>
    <source>
        <strain evidence="3">A484AB</strain>
    </source>
</reference>
<feature type="compositionally biased region" description="Polar residues" evidence="1">
    <location>
        <begin position="61"/>
        <end position="78"/>
    </location>
</feature>
<keyword evidence="2" id="KW-0472">Membrane</keyword>
<organism evidence="3 4">
    <name type="scientific">Paramuricea clavata</name>
    <name type="common">Red gorgonian</name>
    <name type="synonym">Violescent sea-whip</name>
    <dbReference type="NCBI Taxonomy" id="317549"/>
    <lineage>
        <taxon>Eukaryota</taxon>
        <taxon>Metazoa</taxon>
        <taxon>Cnidaria</taxon>
        <taxon>Anthozoa</taxon>
        <taxon>Octocorallia</taxon>
        <taxon>Malacalcyonacea</taxon>
        <taxon>Plexauridae</taxon>
        <taxon>Paramuricea</taxon>
    </lineage>
</organism>
<evidence type="ECO:0000313" key="3">
    <source>
        <dbReference type="EMBL" id="CAB4032660.1"/>
    </source>
</evidence>
<proteinExistence type="predicted"/>
<comment type="caution">
    <text evidence="3">The sequence shown here is derived from an EMBL/GenBank/DDBJ whole genome shotgun (WGS) entry which is preliminary data.</text>
</comment>
<evidence type="ECO:0000313" key="4">
    <source>
        <dbReference type="Proteomes" id="UP001152795"/>
    </source>
</evidence>
<keyword evidence="4" id="KW-1185">Reference proteome</keyword>
<feature type="transmembrane region" description="Helical" evidence="2">
    <location>
        <begin position="12"/>
        <end position="31"/>
    </location>
</feature>
<dbReference type="AlphaFoldDB" id="A0A6S7JTT6"/>
<name>A0A6S7JTT6_PARCT</name>
<evidence type="ECO:0000256" key="1">
    <source>
        <dbReference type="SAM" id="MobiDB-lite"/>
    </source>
</evidence>
<keyword evidence="2" id="KW-0812">Transmembrane</keyword>
<dbReference type="Proteomes" id="UP001152795">
    <property type="component" value="Unassembled WGS sequence"/>
</dbReference>
<dbReference type="EMBL" id="CACRXK020018583">
    <property type="protein sequence ID" value="CAB4032660.1"/>
    <property type="molecule type" value="Genomic_DNA"/>
</dbReference>
<gene>
    <name evidence="3" type="ORF">PACLA_8A063800</name>
</gene>
<keyword evidence="2" id="KW-1133">Transmembrane helix</keyword>
<sequence>QSGLSPGRTAGIAIAVLLIVVGVSIALMWYYKRKRPGNTTRIHRGTVALQNTQIQGTVMKNPQQFSGFNNPMQQQQGTGFALEQNPSQNNPQNNQAPMYASPDQLDDEGYVVAKDNCIIIPMRIRIK</sequence>
<feature type="compositionally biased region" description="Low complexity" evidence="1">
    <location>
        <begin position="84"/>
        <end position="95"/>
    </location>
</feature>
<evidence type="ECO:0000256" key="2">
    <source>
        <dbReference type="SAM" id="Phobius"/>
    </source>
</evidence>
<feature type="region of interest" description="Disordered" evidence="1">
    <location>
        <begin position="61"/>
        <end position="101"/>
    </location>
</feature>
<protein>
    <submittedName>
        <fullName evidence="3">Uncharacterized protein</fullName>
    </submittedName>
</protein>
<feature type="non-terminal residue" evidence="3">
    <location>
        <position position="1"/>
    </location>
</feature>